<organism evidence="2 3">
    <name type="scientific">Suillus placidus</name>
    <dbReference type="NCBI Taxonomy" id="48579"/>
    <lineage>
        <taxon>Eukaryota</taxon>
        <taxon>Fungi</taxon>
        <taxon>Dikarya</taxon>
        <taxon>Basidiomycota</taxon>
        <taxon>Agaricomycotina</taxon>
        <taxon>Agaricomycetes</taxon>
        <taxon>Agaricomycetidae</taxon>
        <taxon>Boletales</taxon>
        <taxon>Suillineae</taxon>
        <taxon>Suillaceae</taxon>
        <taxon>Suillus</taxon>
    </lineage>
</organism>
<gene>
    <name evidence="2" type="ORF">EV702DRAFT_1198122</name>
</gene>
<feature type="transmembrane region" description="Helical" evidence="1">
    <location>
        <begin position="50"/>
        <end position="69"/>
    </location>
</feature>
<keyword evidence="1" id="KW-0812">Transmembrane</keyword>
<keyword evidence="3" id="KW-1185">Reference proteome</keyword>
<evidence type="ECO:0000313" key="2">
    <source>
        <dbReference type="EMBL" id="KAG1776436.1"/>
    </source>
</evidence>
<keyword evidence="1" id="KW-0472">Membrane</keyword>
<accession>A0A9P6ZTW7</accession>
<dbReference type="EMBL" id="JABBWD010000026">
    <property type="protein sequence ID" value="KAG1776436.1"/>
    <property type="molecule type" value="Genomic_DNA"/>
</dbReference>
<reference evidence="2" key="1">
    <citation type="journal article" date="2020" name="New Phytol.">
        <title>Comparative genomics reveals dynamic genome evolution in host specialist ectomycorrhizal fungi.</title>
        <authorList>
            <person name="Lofgren L.A."/>
            <person name="Nguyen N.H."/>
            <person name="Vilgalys R."/>
            <person name="Ruytinx J."/>
            <person name="Liao H.L."/>
            <person name="Branco S."/>
            <person name="Kuo A."/>
            <person name="LaButti K."/>
            <person name="Lipzen A."/>
            <person name="Andreopoulos W."/>
            <person name="Pangilinan J."/>
            <person name="Riley R."/>
            <person name="Hundley H."/>
            <person name="Na H."/>
            <person name="Barry K."/>
            <person name="Grigoriev I.V."/>
            <person name="Stajich J.E."/>
            <person name="Kennedy P.G."/>
        </authorList>
    </citation>
    <scope>NUCLEOTIDE SEQUENCE</scope>
    <source>
        <strain evidence="2">DOB743</strain>
    </source>
</reference>
<dbReference type="AlphaFoldDB" id="A0A9P6ZTW7"/>
<sequence>MTSFAVAMFWVPMMVLKHLKNIYVDGLVNGVDIKAFTDDFNAQAKSQTTMASVIMAVNASILAIPGLGAQIATKTLCSISFILSVYCILGLAFSILGFLAGIFTADFELPLFAKVACGLALIMGGSLILPLTVASFGPGLIRY</sequence>
<evidence type="ECO:0000313" key="3">
    <source>
        <dbReference type="Proteomes" id="UP000714275"/>
    </source>
</evidence>
<evidence type="ECO:0000256" key="1">
    <source>
        <dbReference type="SAM" id="Phobius"/>
    </source>
</evidence>
<feature type="transmembrane region" description="Helical" evidence="1">
    <location>
        <begin position="81"/>
        <end position="105"/>
    </location>
</feature>
<name>A0A9P6ZTW7_9AGAM</name>
<dbReference type="Proteomes" id="UP000714275">
    <property type="component" value="Unassembled WGS sequence"/>
</dbReference>
<proteinExistence type="predicted"/>
<feature type="transmembrane region" description="Helical" evidence="1">
    <location>
        <begin position="111"/>
        <end position="137"/>
    </location>
</feature>
<dbReference type="OrthoDB" id="2684803at2759"/>
<keyword evidence="1" id="KW-1133">Transmembrane helix</keyword>
<protein>
    <submittedName>
        <fullName evidence="2">Uncharacterized protein</fullName>
    </submittedName>
</protein>
<comment type="caution">
    <text evidence="2">The sequence shown here is derived from an EMBL/GenBank/DDBJ whole genome shotgun (WGS) entry which is preliminary data.</text>
</comment>